<evidence type="ECO:0000256" key="6">
    <source>
        <dbReference type="ARBA" id="ARBA00022695"/>
    </source>
</evidence>
<feature type="region of interest" description="2-C-methyl-D-erythritol 4-phosphate cytidylyltransferase" evidence="11">
    <location>
        <begin position="1"/>
        <end position="259"/>
    </location>
</feature>
<feature type="binding site" evidence="11">
    <location>
        <begin position="291"/>
        <end position="292"/>
    </location>
    <ligand>
        <name>4-CDP-2-C-methyl-D-erythritol 2-phosphate</name>
        <dbReference type="ChEBI" id="CHEBI:57919"/>
    </ligand>
</feature>
<feature type="binding site" evidence="11">
    <location>
        <begin position="389"/>
        <end position="392"/>
    </location>
    <ligand>
        <name>4-CDP-2-C-methyl-D-erythritol 2-phosphate</name>
        <dbReference type="ChEBI" id="CHEBI:57919"/>
    </ligand>
</feature>
<keyword evidence="10 11" id="KW-0511">Multifunctional enzyme</keyword>
<reference evidence="15 16" key="1">
    <citation type="submission" date="2023-11" db="EMBL/GenBank/DDBJ databases">
        <title>MicrobeMod: A computational toolkit for identifying prokaryotic methylation and restriction-modification with nanopore sequencing.</title>
        <authorList>
            <person name="Crits-Christoph A."/>
            <person name="Kang S.C."/>
            <person name="Lee H."/>
            <person name="Ostrov N."/>
        </authorList>
    </citation>
    <scope>NUCLEOTIDE SEQUENCE [LARGE SCALE GENOMIC DNA]</scope>
    <source>
        <strain evidence="15 16">ATCC 14820</strain>
    </source>
</reference>
<dbReference type="PROSITE" id="PS01350">
    <property type="entry name" value="ISPF"/>
    <property type="match status" value="1"/>
</dbReference>
<dbReference type="InterPro" id="IPR029044">
    <property type="entry name" value="Nucleotide-diphossugar_trans"/>
</dbReference>
<comment type="pathway">
    <text evidence="11">Isoprenoid biosynthesis; isopentenyl diphosphate biosynthesis via DXP pathway; isopentenyl diphosphate from 1-deoxy-D-xylulose 5-phosphate: step 2/6.</text>
</comment>
<proteinExistence type="inferred from homology"/>
<keyword evidence="5 11" id="KW-0808">Transferase</keyword>
<feature type="site" description="Transition state stabilizer" evidence="11">
    <location>
        <position position="390"/>
    </location>
</feature>
<feature type="site" description="Transition state stabilizer" evidence="11">
    <location>
        <position position="25"/>
    </location>
</feature>
<feature type="binding site" evidence="11">
    <location>
        <position position="265"/>
    </location>
    <ligand>
        <name>a divalent metal cation</name>
        <dbReference type="ChEBI" id="CHEBI:60240"/>
    </ligand>
</feature>
<comment type="catalytic activity">
    <reaction evidence="11">
        <text>2-C-methyl-D-erythritol 4-phosphate + CTP + H(+) = 4-CDP-2-C-methyl-D-erythritol + diphosphate</text>
        <dbReference type="Rhea" id="RHEA:13429"/>
        <dbReference type="ChEBI" id="CHEBI:15378"/>
        <dbReference type="ChEBI" id="CHEBI:33019"/>
        <dbReference type="ChEBI" id="CHEBI:37563"/>
        <dbReference type="ChEBI" id="CHEBI:57823"/>
        <dbReference type="ChEBI" id="CHEBI:58262"/>
        <dbReference type="EC" id="2.7.7.60"/>
    </reaction>
</comment>
<organism evidence="15 16">
    <name type="scientific">Sphingomonas echinoides</name>
    <dbReference type="NCBI Taxonomy" id="59803"/>
    <lineage>
        <taxon>Bacteria</taxon>
        <taxon>Pseudomonadati</taxon>
        <taxon>Pseudomonadota</taxon>
        <taxon>Alphaproteobacteria</taxon>
        <taxon>Sphingomonadales</taxon>
        <taxon>Sphingomonadaceae</taxon>
        <taxon>Sphingomonas</taxon>
    </lineage>
</organism>
<dbReference type="Proteomes" id="UP001279660">
    <property type="component" value="Unassembled WGS sequence"/>
</dbReference>
<dbReference type="Gene3D" id="3.90.550.10">
    <property type="entry name" value="Spore Coat Polysaccharide Biosynthesis Protein SpsA, Chain A"/>
    <property type="match status" value="1"/>
</dbReference>
<dbReference type="InterPro" id="IPR018294">
    <property type="entry name" value="ISPD_synthase_CS"/>
</dbReference>
<dbReference type="CDD" id="cd02516">
    <property type="entry name" value="CDP-ME_synthetase"/>
    <property type="match status" value="1"/>
</dbReference>
<evidence type="ECO:0000256" key="9">
    <source>
        <dbReference type="ARBA" id="ARBA00023239"/>
    </source>
</evidence>
<feature type="compositionally biased region" description="Basic and acidic residues" evidence="13">
    <location>
        <begin position="108"/>
        <end position="124"/>
    </location>
</feature>
<feature type="site" description="Positions MEP for the nucleophilic attack" evidence="11">
    <location>
        <position position="238"/>
    </location>
</feature>
<comment type="similarity">
    <text evidence="11">In the N-terminal section; belongs to the IspD/TarI cytidylyltransferase family. IspD subfamily.</text>
</comment>
<dbReference type="InterPro" id="IPR020555">
    <property type="entry name" value="MECDP_synthase_CS"/>
</dbReference>
<evidence type="ECO:0000259" key="14">
    <source>
        <dbReference type="Pfam" id="PF02542"/>
    </source>
</evidence>
<feature type="binding site" evidence="11">
    <location>
        <position position="399"/>
    </location>
    <ligand>
        <name>4-CDP-2-C-methyl-D-erythritol 2-phosphate</name>
        <dbReference type="ChEBI" id="CHEBI:57919"/>
    </ligand>
</feature>
<dbReference type="RefSeq" id="WP_010402753.1">
    <property type="nucleotide sequence ID" value="NZ_JAWXXV010000001.1"/>
</dbReference>
<evidence type="ECO:0000313" key="15">
    <source>
        <dbReference type="EMBL" id="MDX5984890.1"/>
    </source>
</evidence>
<evidence type="ECO:0000313" key="16">
    <source>
        <dbReference type="Proteomes" id="UP001279660"/>
    </source>
</evidence>
<dbReference type="SUPFAM" id="SSF53448">
    <property type="entry name" value="Nucleotide-diphospho-sugar transferases"/>
    <property type="match status" value="1"/>
</dbReference>
<feature type="binding site" evidence="11">
    <location>
        <begin position="313"/>
        <end position="315"/>
    </location>
    <ligand>
        <name>4-CDP-2-C-methyl-D-erythritol 2-phosphate</name>
        <dbReference type="ChEBI" id="CHEBI:57919"/>
    </ligand>
</feature>
<feature type="binding site" evidence="11">
    <location>
        <begin position="265"/>
        <end position="267"/>
    </location>
    <ligand>
        <name>4-CDP-2-C-methyl-D-erythritol 2-phosphate</name>
        <dbReference type="ChEBI" id="CHEBI:57919"/>
    </ligand>
</feature>
<gene>
    <name evidence="15" type="primary">ispF</name>
    <name evidence="11" type="synonym">ispDF</name>
    <name evidence="15" type="ORF">SIL82_11510</name>
</gene>
<dbReference type="EC" id="4.6.1.12" evidence="11"/>
<feature type="binding site" evidence="11">
    <location>
        <position position="396"/>
    </location>
    <ligand>
        <name>4-CDP-2-C-methyl-D-erythritol 2-phosphate</name>
        <dbReference type="ChEBI" id="CHEBI:57919"/>
    </ligand>
</feature>
<dbReference type="PANTHER" id="PTHR43181:SF1">
    <property type="entry name" value="2-C-METHYL-D-ERYTHRITOL 2,4-CYCLODIPHOSPHATE SYNTHASE, CHLOROPLASTIC"/>
    <property type="match status" value="1"/>
</dbReference>
<comment type="catalytic activity">
    <reaction evidence="1 11 12">
        <text>4-CDP-2-C-methyl-D-erythritol 2-phosphate = 2-C-methyl-D-erythritol 2,4-cyclic diphosphate + CMP</text>
        <dbReference type="Rhea" id="RHEA:23864"/>
        <dbReference type="ChEBI" id="CHEBI:57919"/>
        <dbReference type="ChEBI" id="CHEBI:58483"/>
        <dbReference type="ChEBI" id="CHEBI:60377"/>
        <dbReference type="EC" id="4.6.1.12"/>
    </reaction>
</comment>
<dbReference type="SUPFAM" id="SSF69765">
    <property type="entry name" value="IpsF-like"/>
    <property type="match status" value="1"/>
</dbReference>
<feature type="region of interest" description="Disordered" evidence="13">
    <location>
        <begin position="95"/>
        <end position="126"/>
    </location>
</feature>
<dbReference type="EC" id="2.7.7.60" evidence="11"/>
<comment type="cofactor">
    <cofactor evidence="2 11">
        <name>a divalent metal cation</name>
        <dbReference type="ChEBI" id="CHEBI:60240"/>
    </cofactor>
</comment>
<name>A0ABU4PL29_9SPHN</name>
<evidence type="ECO:0000256" key="13">
    <source>
        <dbReference type="SAM" id="MobiDB-lite"/>
    </source>
</evidence>
<evidence type="ECO:0000256" key="3">
    <source>
        <dbReference type="ARBA" id="ARBA00004709"/>
    </source>
</evidence>
<feature type="site" description="Transition state stabilizer" evidence="11">
    <location>
        <position position="18"/>
    </location>
</feature>
<comment type="caution">
    <text evidence="15">The sequence shown here is derived from an EMBL/GenBank/DDBJ whole genome shotgun (WGS) entry which is preliminary data.</text>
</comment>
<comment type="function">
    <text evidence="11">Bifunctional enzyme that catalyzes the formation of 4-diphosphocytidyl-2-C-methyl-D-erythritol from CTP and 2-C-methyl-D-erythritol 4-phosphate (MEP) (IspD), and catalyzes the conversion of 4-diphosphocytidyl-2-C-methyl-D-erythritol 2-phosphate (CDP-ME2P) to 2-C-methyl-D-erythritol 2,4-cyclodiphosphate (ME-CPP) with a corresponding release of cytidine 5-monophosphate (CMP) (IspF).</text>
</comment>
<evidence type="ECO:0000256" key="4">
    <source>
        <dbReference type="ARBA" id="ARBA00008480"/>
    </source>
</evidence>
<dbReference type="InterPro" id="IPR034683">
    <property type="entry name" value="IspD/TarI"/>
</dbReference>
<comment type="similarity">
    <text evidence="11">In the C-terminal section; belongs to the IspF family.</text>
</comment>
<keyword evidence="7 11" id="KW-0479">Metal-binding</keyword>
<protein>
    <recommendedName>
        <fullName evidence="11">Bifunctional enzyme IspD/IspF</fullName>
    </recommendedName>
    <domain>
        <recommendedName>
            <fullName evidence="11">2-C-methyl-D-erythritol 4-phosphate cytidylyltransferase</fullName>
            <ecNumber evidence="11">2.7.7.60</ecNumber>
        </recommendedName>
        <alternativeName>
            <fullName evidence="11">4-diphosphocytidyl-2C-methyl-D-erythritol synthase</fullName>
        </alternativeName>
        <alternativeName>
            <fullName evidence="11">MEP cytidylyltransferase</fullName>
            <shortName evidence="11">MCT</shortName>
        </alternativeName>
    </domain>
    <domain>
        <recommendedName>
            <fullName evidence="11">2-C-methyl-D-erythritol 2,4-cyclodiphosphate synthase</fullName>
            <shortName evidence="11">MECDP-synthase</shortName>
            <shortName evidence="11">MECPP-synthase</shortName>
            <shortName evidence="11">MECPS</shortName>
            <ecNumber evidence="11">4.6.1.12</ecNumber>
        </recommendedName>
    </domain>
</protein>
<keyword evidence="16" id="KW-1185">Reference proteome</keyword>
<dbReference type="EMBL" id="JAWXXV010000001">
    <property type="protein sequence ID" value="MDX5984890.1"/>
    <property type="molecule type" value="Genomic_DNA"/>
</dbReference>
<feature type="domain" description="2-C-methyl-D-erythritol 2,4-cyclodiphosphate synthase" evidence="14">
    <location>
        <begin position="259"/>
        <end position="411"/>
    </location>
</feature>
<feature type="binding site" evidence="11">
    <location>
        <position position="267"/>
    </location>
    <ligand>
        <name>a divalent metal cation</name>
        <dbReference type="ChEBI" id="CHEBI:60240"/>
    </ligand>
</feature>
<feature type="site" description="Positions MEP for the nucleophilic attack" evidence="11">
    <location>
        <position position="184"/>
    </location>
</feature>
<evidence type="ECO:0000256" key="8">
    <source>
        <dbReference type="ARBA" id="ARBA00023229"/>
    </source>
</evidence>
<dbReference type="HAMAP" id="MF_00107">
    <property type="entry name" value="IspF"/>
    <property type="match status" value="1"/>
</dbReference>
<dbReference type="CDD" id="cd00554">
    <property type="entry name" value="MECDP_synthase"/>
    <property type="match status" value="1"/>
</dbReference>
<evidence type="ECO:0000256" key="1">
    <source>
        <dbReference type="ARBA" id="ARBA00000200"/>
    </source>
</evidence>
<comment type="caution">
    <text evidence="11">Lacks conserved residue(s) required for the propagation of feature annotation.</text>
</comment>
<feature type="region of interest" description="2-C-methyl-D-erythritol 2,4-cyclodiphosphate synthase" evidence="11">
    <location>
        <begin position="259"/>
        <end position="417"/>
    </location>
</feature>
<keyword evidence="8 11" id="KW-0414">Isoprene biosynthesis</keyword>
<feature type="site" description="Transition state stabilizer" evidence="11">
    <location>
        <position position="291"/>
    </location>
</feature>
<dbReference type="InterPro" id="IPR003526">
    <property type="entry name" value="MECDP_synthase"/>
</dbReference>
<evidence type="ECO:0000256" key="12">
    <source>
        <dbReference type="RuleBase" id="RU004395"/>
    </source>
</evidence>
<keyword evidence="6 11" id="KW-0548">Nucleotidyltransferase</keyword>
<dbReference type="HAMAP" id="MF_01520">
    <property type="entry name" value="IspDF"/>
    <property type="match status" value="1"/>
</dbReference>
<comment type="pathway">
    <text evidence="3 11">Isoprenoid biosynthesis; isopentenyl diphosphate biosynthesis via DXP pathway; isopentenyl diphosphate from 1-deoxy-D-xylulose 5-phosphate: step 4/6.</text>
</comment>
<evidence type="ECO:0000256" key="2">
    <source>
        <dbReference type="ARBA" id="ARBA00001968"/>
    </source>
</evidence>
<sequence>MTSTKTAAIIVAAGTGVRSGSAVPKQYARLGGKAVLAHSYAALRAHPAIDRVIVVIGAGQEASLHEALGEVEYVIGGATRRLSVLAGLEALTTSNRHPGLVPGSTVPRDQRPESADTSGPRDEPGETIGVERVLIHDAARPFLSAAVIDRLLAALDTQDGAVPALPVADTLARGEAELGETVARDALHRIQTPQAFHFATALAAHRGWTGAEPTDDAQMLRAVGGRVALVEGDPMLEKITHPTDFAAAESRLAATMRSRTATGFDVHRLEAGEELWLGGVLIPHDKGLSGHSDADVALHAITDALLGTIAAGDIGTHFPPSDPQWRGADSAQFLQHAASLIEARGGIIDFIDLTLICEAPKIGPHRIAMRDRIAELLRLDADQVSIKATTTERLGFTGRGEGIAAQAAATVRVPGER</sequence>
<evidence type="ECO:0000256" key="11">
    <source>
        <dbReference type="HAMAP-Rule" id="MF_01520"/>
    </source>
</evidence>
<accession>A0ABU4PL29</accession>
<dbReference type="Pfam" id="PF02542">
    <property type="entry name" value="YgbB"/>
    <property type="match status" value="1"/>
</dbReference>
<dbReference type="PANTHER" id="PTHR43181">
    <property type="entry name" value="2-C-METHYL-D-ERYTHRITOL 2,4-CYCLODIPHOSPHATE SYNTHASE, CHLOROPLASTIC"/>
    <property type="match status" value="1"/>
</dbReference>
<comment type="similarity">
    <text evidence="4 12">Belongs to the IspF family.</text>
</comment>
<evidence type="ECO:0000256" key="5">
    <source>
        <dbReference type="ARBA" id="ARBA00022679"/>
    </source>
</evidence>
<dbReference type="Pfam" id="PF01128">
    <property type="entry name" value="IspD"/>
    <property type="match status" value="2"/>
</dbReference>
<dbReference type="InterPro" id="IPR036571">
    <property type="entry name" value="MECDP_synthase_sf"/>
</dbReference>
<dbReference type="GO" id="GO:0008685">
    <property type="term" value="F:2-C-methyl-D-erythritol 2,4-cyclodiphosphate synthase activity"/>
    <property type="evidence" value="ECO:0007669"/>
    <property type="project" value="UniProtKB-EC"/>
</dbReference>
<evidence type="ECO:0000256" key="7">
    <source>
        <dbReference type="ARBA" id="ARBA00022723"/>
    </source>
</evidence>
<dbReference type="Gene3D" id="3.30.1330.50">
    <property type="entry name" value="2-C-methyl-D-erythritol 2,4-cyclodiphosphate synthase"/>
    <property type="match status" value="1"/>
</dbReference>
<evidence type="ECO:0000256" key="10">
    <source>
        <dbReference type="ARBA" id="ARBA00023268"/>
    </source>
</evidence>
<dbReference type="NCBIfam" id="TIGR00151">
    <property type="entry name" value="ispF"/>
    <property type="match status" value="1"/>
</dbReference>
<keyword evidence="9 11" id="KW-0456">Lyase</keyword>
<dbReference type="InterPro" id="IPR026596">
    <property type="entry name" value="IspD/F"/>
</dbReference>
<dbReference type="PROSITE" id="PS01295">
    <property type="entry name" value="ISPD"/>
    <property type="match status" value="1"/>
</dbReference>
<feature type="binding site" evidence="11">
    <location>
        <position position="299"/>
    </location>
    <ligand>
        <name>a divalent metal cation</name>
        <dbReference type="ChEBI" id="CHEBI:60240"/>
    </ligand>
</feature>